<dbReference type="Proteomes" id="UP000314982">
    <property type="component" value="Unassembled WGS sequence"/>
</dbReference>
<evidence type="ECO:0000256" key="5">
    <source>
        <dbReference type="SAM" id="MobiDB-lite"/>
    </source>
</evidence>
<evidence type="ECO:0000256" key="2">
    <source>
        <dbReference type="ARBA" id="ARBA00023125"/>
    </source>
</evidence>
<feature type="domain" description="Fork-head" evidence="6">
    <location>
        <begin position="105"/>
        <end position="197"/>
    </location>
</feature>
<dbReference type="GO" id="GO:0005634">
    <property type="term" value="C:nucleus"/>
    <property type="evidence" value="ECO:0007669"/>
    <property type="project" value="UniProtKB-SubCell"/>
</dbReference>
<dbReference type="Gene3D" id="1.10.10.10">
    <property type="entry name" value="Winged helix-like DNA-binding domain superfamily/Winged helix DNA-binding domain"/>
    <property type="match status" value="1"/>
</dbReference>
<dbReference type="GO" id="GO:0009653">
    <property type="term" value="P:anatomical structure morphogenesis"/>
    <property type="evidence" value="ECO:0007669"/>
    <property type="project" value="TreeGrafter"/>
</dbReference>
<reference evidence="7" key="2">
    <citation type="submission" date="2025-08" db="UniProtKB">
        <authorList>
            <consortium name="Ensembl"/>
        </authorList>
    </citation>
    <scope>IDENTIFICATION</scope>
</reference>
<feature type="compositionally biased region" description="Acidic residues" evidence="5">
    <location>
        <begin position="74"/>
        <end position="98"/>
    </location>
</feature>
<keyword evidence="2 4" id="KW-0238">DNA-binding</keyword>
<dbReference type="InterPro" id="IPR036390">
    <property type="entry name" value="WH_DNA-bd_sf"/>
</dbReference>
<dbReference type="InterPro" id="IPR036388">
    <property type="entry name" value="WH-like_DNA-bd_sf"/>
</dbReference>
<evidence type="ECO:0000259" key="6">
    <source>
        <dbReference type="PROSITE" id="PS50039"/>
    </source>
</evidence>
<dbReference type="PROSITE" id="PS00658">
    <property type="entry name" value="FORK_HEAD_2"/>
    <property type="match status" value="1"/>
</dbReference>
<reference evidence="7" key="3">
    <citation type="submission" date="2025-09" db="UniProtKB">
        <authorList>
            <consortium name="Ensembl"/>
        </authorList>
    </citation>
    <scope>IDENTIFICATION</scope>
</reference>
<dbReference type="SUPFAM" id="SSF46785">
    <property type="entry name" value="Winged helix' DNA-binding domain"/>
    <property type="match status" value="1"/>
</dbReference>
<dbReference type="PANTHER" id="PTHR11829:SF142">
    <property type="entry name" value="FORK-HEAD DOMAIN-CONTAINING PROTEIN"/>
    <property type="match status" value="1"/>
</dbReference>
<dbReference type="GO" id="GO:0000981">
    <property type="term" value="F:DNA-binding transcription factor activity, RNA polymerase II-specific"/>
    <property type="evidence" value="ECO:0007669"/>
    <property type="project" value="TreeGrafter"/>
</dbReference>
<dbReference type="AlphaFoldDB" id="A0A4W5JXE4"/>
<dbReference type="InterPro" id="IPR050211">
    <property type="entry name" value="FOX_domain-containing"/>
</dbReference>
<dbReference type="GeneTree" id="ENSGT00940000166634"/>
<dbReference type="GO" id="GO:0000978">
    <property type="term" value="F:RNA polymerase II cis-regulatory region sequence-specific DNA binding"/>
    <property type="evidence" value="ECO:0007669"/>
    <property type="project" value="TreeGrafter"/>
</dbReference>
<dbReference type="PRINTS" id="PR00053">
    <property type="entry name" value="FORKHEAD"/>
</dbReference>
<evidence type="ECO:0000256" key="1">
    <source>
        <dbReference type="ARBA" id="ARBA00004123"/>
    </source>
</evidence>
<evidence type="ECO:0000256" key="4">
    <source>
        <dbReference type="PROSITE-ProRule" id="PRU00089"/>
    </source>
</evidence>
<keyword evidence="8" id="KW-1185">Reference proteome</keyword>
<dbReference type="CDD" id="cd20035">
    <property type="entry name" value="FH_FOXQ2-like"/>
    <property type="match status" value="1"/>
</dbReference>
<accession>A0A4W5JXE4</accession>
<organism evidence="7 8">
    <name type="scientific">Hucho hucho</name>
    <name type="common">huchen</name>
    <dbReference type="NCBI Taxonomy" id="62062"/>
    <lineage>
        <taxon>Eukaryota</taxon>
        <taxon>Metazoa</taxon>
        <taxon>Chordata</taxon>
        <taxon>Craniata</taxon>
        <taxon>Vertebrata</taxon>
        <taxon>Euteleostomi</taxon>
        <taxon>Actinopterygii</taxon>
        <taxon>Neopterygii</taxon>
        <taxon>Teleostei</taxon>
        <taxon>Protacanthopterygii</taxon>
        <taxon>Salmoniformes</taxon>
        <taxon>Salmonidae</taxon>
        <taxon>Salmoninae</taxon>
        <taxon>Hucho</taxon>
    </lineage>
</organism>
<protein>
    <submittedName>
        <fullName evidence="7">Forkhead box Q2</fullName>
    </submittedName>
</protein>
<dbReference type="InterPro" id="IPR047519">
    <property type="entry name" value="FH_FOXQ2-like"/>
</dbReference>
<dbReference type="STRING" id="62062.ENSHHUP00000004431"/>
<reference evidence="8" key="1">
    <citation type="submission" date="2018-06" db="EMBL/GenBank/DDBJ databases">
        <title>Genome assembly of Danube salmon.</title>
        <authorList>
            <person name="Macqueen D.J."/>
            <person name="Gundappa M.K."/>
        </authorList>
    </citation>
    <scope>NUCLEOTIDE SEQUENCE [LARGE SCALE GENOMIC DNA]</scope>
</reference>
<dbReference type="Ensembl" id="ENSHHUT00000004576.1">
    <property type="protein sequence ID" value="ENSHHUP00000004431.1"/>
    <property type="gene ID" value="ENSHHUG00000002763.1"/>
</dbReference>
<sequence length="271" mass="31595">MEDRSSCNNDRERLGIRFTIDYLLYNKDSKCMREEQNIPPVEQTPHSLLEGQSPDILSERESIKLGSPEKGPDGEEGSEEENEEEEEIKGGKDEEETTTDSPQDKPSQSYISLISMAILASEEKKLLLCDIYQWIMDNYPYFKSKDKNWRNSVRHNLSLNECFVKAGRSDNGKGHFWAIHPTNFQDFSNGDYHRRRARRRIRRVTGQLPYALHTPYYPLHRPRGVWCWCCSPAHPLSTAHPLSYLSARIYWSWASLQTRRYPATVRFNSTT</sequence>
<dbReference type="PROSITE" id="PS50039">
    <property type="entry name" value="FORK_HEAD_3"/>
    <property type="match status" value="1"/>
</dbReference>
<comment type="subcellular location">
    <subcellularLocation>
        <location evidence="1 4">Nucleus</location>
    </subcellularLocation>
</comment>
<dbReference type="GO" id="GO:0030154">
    <property type="term" value="P:cell differentiation"/>
    <property type="evidence" value="ECO:0007669"/>
    <property type="project" value="TreeGrafter"/>
</dbReference>
<feature type="region of interest" description="Disordered" evidence="5">
    <location>
        <begin position="35"/>
        <end position="107"/>
    </location>
</feature>
<dbReference type="Pfam" id="PF00250">
    <property type="entry name" value="Forkhead"/>
    <property type="match status" value="1"/>
</dbReference>
<keyword evidence="3 4" id="KW-0539">Nucleus</keyword>
<dbReference type="FunFam" id="1.10.10.10:FF:000352">
    <property type="entry name" value="Forkhead box Q2"/>
    <property type="match status" value="1"/>
</dbReference>
<dbReference type="InterPro" id="IPR030456">
    <property type="entry name" value="TF_fork_head_CS_2"/>
</dbReference>
<feature type="DNA-binding region" description="Fork-head" evidence="4">
    <location>
        <begin position="105"/>
        <end position="197"/>
    </location>
</feature>
<evidence type="ECO:0000313" key="7">
    <source>
        <dbReference type="Ensembl" id="ENSHHUP00000004431.1"/>
    </source>
</evidence>
<dbReference type="PANTHER" id="PTHR11829">
    <property type="entry name" value="FORKHEAD BOX PROTEIN"/>
    <property type="match status" value="1"/>
</dbReference>
<name>A0A4W5JXE4_9TELE</name>
<dbReference type="InterPro" id="IPR001766">
    <property type="entry name" value="Fork_head_dom"/>
</dbReference>
<evidence type="ECO:0000313" key="8">
    <source>
        <dbReference type="Proteomes" id="UP000314982"/>
    </source>
</evidence>
<dbReference type="SMART" id="SM00339">
    <property type="entry name" value="FH"/>
    <property type="match status" value="1"/>
</dbReference>
<proteinExistence type="predicted"/>
<evidence type="ECO:0000256" key="3">
    <source>
        <dbReference type="ARBA" id="ARBA00023242"/>
    </source>
</evidence>